<sequence>MFHRARHARARRRFLRQRRRRLTQVMIAVHLAADPRSMIYGHRPGDPYLLADRFRLDRRGDADDFAVLDRVFAALNDHPHPVDVEHTRRWYRHGHRSLSVGDIVTIDHRRYACTPWSWDALATD</sequence>
<evidence type="ECO:0000313" key="2">
    <source>
        <dbReference type="Proteomes" id="UP000295087"/>
    </source>
</evidence>
<dbReference type="AlphaFoldDB" id="A0A4R6NX72"/>
<gene>
    <name evidence="1" type="ORF">DFR75_1171</name>
</gene>
<reference evidence="1 2" key="1">
    <citation type="submission" date="2019-03" db="EMBL/GenBank/DDBJ databases">
        <title>Genomic Encyclopedia of Type Strains, Phase IV (KMG-IV): sequencing the most valuable type-strain genomes for metagenomic binning, comparative biology and taxonomic classification.</title>
        <authorList>
            <person name="Goeker M."/>
        </authorList>
    </citation>
    <scope>NUCLEOTIDE SEQUENCE [LARGE SCALE GENOMIC DNA]</scope>
    <source>
        <strain evidence="1 2">DSM 44496</strain>
    </source>
</reference>
<proteinExistence type="predicted"/>
<accession>A0A4R6NX72</accession>
<protein>
    <submittedName>
        <fullName evidence="1">Uncharacterized protein</fullName>
    </submittedName>
</protein>
<dbReference type="EMBL" id="SNXK01000017">
    <property type="protein sequence ID" value="TDP28388.1"/>
    <property type="molecule type" value="Genomic_DNA"/>
</dbReference>
<comment type="caution">
    <text evidence="1">The sequence shown here is derived from an EMBL/GenBank/DDBJ whole genome shotgun (WGS) entry which is preliminary data.</text>
</comment>
<name>A0A4R6NX72_NOCIG</name>
<dbReference type="Proteomes" id="UP000295087">
    <property type="component" value="Unassembled WGS sequence"/>
</dbReference>
<organism evidence="1 2">
    <name type="scientific">Nocardia ignorata</name>
    <dbReference type="NCBI Taxonomy" id="145285"/>
    <lineage>
        <taxon>Bacteria</taxon>
        <taxon>Bacillati</taxon>
        <taxon>Actinomycetota</taxon>
        <taxon>Actinomycetes</taxon>
        <taxon>Mycobacteriales</taxon>
        <taxon>Nocardiaceae</taxon>
        <taxon>Nocardia</taxon>
    </lineage>
</organism>
<keyword evidence="2" id="KW-1185">Reference proteome</keyword>
<evidence type="ECO:0000313" key="1">
    <source>
        <dbReference type="EMBL" id="TDP28388.1"/>
    </source>
</evidence>